<accession>A0A7J6QNS7</accession>
<feature type="non-terminal residue" evidence="1">
    <location>
        <position position="1"/>
    </location>
</feature>
<keyword evidence="2" id="KW-1185">Reference proteome</keyword>
<sequence length="151" mass="16517">MRLNALTPPSGGPSPRSGARLWIYKSGCQYIYFGIEACVSHDIECAARLRGMLQADEVTNDLLRFPIANPFGLVCFTAIPPSLNAKILGEVGSSGFMIYPSELIDGTPIIRVAFGRGPCVTQAVYQLKEATLTIGMRHETQFKFQATTFIQ</sequence>
<evidence type="ECO:0000313" key="1">
    <source>
        <dbReference type="EMBL" id="KAF4709872.1"/>
    </source>
</evidence>
<comment type="caution">
    <text evidence="1">The sequence shown here is derived from an EMBL/GenBank/DDBJ whole genome shotgun (WGS) entry which is preliminary data.</text>
</comment>
<organism evidence="1 2">
    <name type="scientific">Perkinsus olseni</name>
    <name type="common">Perkinsus atlanticus</name>
    <dbReference type="NCBI Taxonomy" id="32597"/>
    <lineage>
        <taxon>Eukaryota</taxon>
        <taxon>Sar</taxon>
        <taxon>Alveolata</taxon>
        <taxon>Perkinsozoa</taxon>
        <taxon>Perkinsea</taxon>
        <taxon>Perkinsida</taxon>
        <taxon>Perkinsidae</taxon>
        <taxon>Perkinsus</taxon>
    </lineage>
</organism>
<gene>
    <name evidence="1" type="ORF">FOZ63_010433</name>
</gene>
<dbReference type="AlphaFoldDB" id="A0A7J6QNS7"/>
<reference evidence="1 2" key="1">
    <citation type="submission" date="2020-04" db="EMBL/GenBank/DDBJ databases">
        <title>Perkinsus olseni comparative genomics.</title>
        <authorList>
            <person name="Bogema D.R."/>
        </authorList>
    </citation>
    <scope>NUCLEOTIDE SEQUENCE [LARGE SCALE GENOMIC DNA]</scope>
    <source>
        <strain evidence="1 2">ATCC PRA-207</strain>
    </source>
</reference>
<dbReference type="EMBL" id="JABANO010031667">
    <property type="protein sequence ID" value="KAF4709872.1"/>
    <property type="molecule type" value="Genomic_DNA"/>
</dbReference>
<protein>
    <submittedName>
        <fullName evidence="1">Uncharacterized protein</fullName>
    </submittedName>
</protein>
<name>A0A7J6QNS7_PEROL</name>
<feature type="non-terminal residue" evidence="1">
    <location>
        <position position="151"/>
    </location>
</feature>
<evidence type="ECO:0000313" key="2">
    <source>
        <dbReference type="Proteomes" id="UP000553632"/>
    </source>
</evidence>
<proteinExistence type="predicted"/>
<dbReference type="Proteomes" id="UP000553632">
    <property type="component" value="Unassembled WGS sequence"/>
</dbReference>